<reference evidence="1 2" key="1">
    <citation type="submission" date="2024-09" db="EMBL/GenBank/DDBJ databases">
        <authorList>
            <person name="Sun Q."/>
            <person name="Mori K."/>
        </authorList>
    </citation>
    <scope>NUCLEOTIDE SEQUENCE [LARGE SCALE GENOMIC DNA]</scope>
    <source>
        <strain evidence="1 2">JCM 13519</strain>
    </source>
</reference>
<name>A0ABV5UUC3_9MICC</name>
<dbReference type="NCBIfam" id="NF002696">
    <property type="entry name" value="PRK02487.1-5"/>
    <property type="match status" value="1"/>
</dbReference>
<dbReference type="InterPro" id="IPR005624">
    <property type="entry name" value="PduO/GlcC-like"/>
</dbReference>
<gene>
    <name evidence="1" type="ORF">ACFFPI_16895</name>
</gene>
<protein>
    <submittedName>
        <fullName evidence="1">Heme-degrading domain-containing protein</fullName>
    </submittedName>
</protein>
<proteinExistence type="predicted"/>
<dbReference type="RefSeq" id="WP_345051210.1">
    <property type="nucleotide sequence ID" value="NZ_BAABED010000001.1"/>
</dbReference>
<dbReference type="InterPro" id="IPR010371">
    <property type="entry name" value="YBR137W-like"/>
</dbReference>
<dbReference type="EMBL" id="JBHMBH010000038">
    <property type="protein sequence ID" value="MFB9715778.1"/>
    <property type="molecule type" value="Genomic_DNA"/>
</dbReference>
<sequence>MTDIPTVETVETAAPLERQEEELLFTSFDHADAWKLGSRLTEMAQVAGHSIGIDIRRPGLILFRAALPGITPDQESWIARKSALVLRMEASSALVEARLASAGIDAVAAGWLGTDYAVTGGSFPVRVRGVGVVAAVTASGLSSQEDHDLIVEGIRQHLAAKMDPRCANGSPTLGFP</sequence>
<dbReference type="Pfam" id="PF03928">
    <property type="entry name" value="HbpS-like"/>
    <property type="match status" value="1"/>
</dbReference>
<accession>A0ABV5UUC3</accession>
<dbReference type="PANTHER" id="PTHR28255:SF1">
    <property type="entry name" value="UPF0303 PROTEIN YBR137W"/>
    <property type="match status" value="1"/>
</dbReference>
<dbReference type="InterPro" id="IPR038084">
    <property type="entry name" value="PduO/GlcC-like_sf"/>
</dbReference>
<evidence type="ECO:0000313" key="1">
    <source>
        <dbReference type="EMBL" id="MFB9715778.1"/>
    </source>
</evidence>
<dbReference type="SUPFAM" id="SSF143744">
    <property type="entry name" value="GlcG-like"/>
    <property type="match status" value="1"/>
</dbReference>
<dbReference type="Gene3D" id="3.30.450.150">
    <property type="entry name" value="Haem-degrading domain"/>
    <property type="match status" value="1"/>
</dbReference>
<comment type="caution">
    <text evidence="1">The sequence shown here is derived from an EMBL/GenBank/DDBJ whole genome shotgun (WGS) entry which is preliminary data.</text>
</comment>
<dbReference type="PANTHER" id="PTHR28255">
    <property type="match status" value="1"/>
</dbReference>
<evidence type="ECO:0000313" key="2">
    <source>
        <dbReference type="Proteomes" id="UP001589536"/>
    </source>
</evidence>
<dbReference type="Proteomes" id="UP001589536">
    <property type="component" value="Unassembled WGS sequence"/>
</dbReference>
<organism evidence="1 2">
    <name type="scientific">Arthrobacter methylotrophus</name>
    <dbReference type="NCBI Taxonomy" id="121291"/>
    <lineage>
        <taxon>Bacteria</taxon>
        <taxon>Bacillati</taxon>
        <taxon>Actinomycetota</taxon>
        <taxon>Actinomycetes</taxon>
        <taxon>Micrococcales</taxon>
        <taxon>Micrococcaceae</taxon>
        <taxon>Arthrobacter</taxon>
    </lineage>
</organism>
<keyword evidence="2" id="KW-1185">Reference proteome</keyword>